<evidence type="ECO:0000313" key="1">
    <source>
        <dbReference type="EMBL" id="KAH3802404.1"/>
    </source>
</evidence>
<organism evidence="1 2">
    <name type="scientific">Dreissena polymorpha</name>
    <name type="common">Zebra mussel</name>
    <name type="synonym">Mytilus polymorpha</name>
    <dbReference type="NCBI Taxonomy" id="45954"/>
    <lineage>
        <taxon>Eukaryota</taxon>
        <taxon>Metazoa</taxon>
        <taxon>Spiralia</taxon>
        <taxon>Lophotrochozoa</taxon>
        <taxon>Mollusca</taxon>
        <taxon>Bivalvia</taxon>
        <taxon>Autobranchia</taxon>
        <taxon>Heteroconchia</taxon>
        <taxon>Euheterodonta</taxon>
        <taxon>Imparidentia</taxon>
        <taxon>Neoheterodontei</taxon>
        <taxon>Myida</taxon>
        <taxon>Dreissenoidea</taxon>
        <taxon>Dreissenidae</taxon>
        <taxon>Dreissena</taxon>
    </lineage>
</organism>
<dbReference type="AlphaFoldDB" id="A0A9D4FND4"/>
<reference evidence="1" key="1">
    <citation type="journal article" date="2019" name="bioRxiv">
        <title>The Genome of the Zebra Mussel, Dreissena polymorpha: A Resource for Invasive Species Research.</title>
        <authorList>
            <person name="McCartney M.A."/>
            <person name="Auch B."/>
            <person name="Kono T."/>
            <person name="Mallez S."/>
            <person name="Zhang Y."/>
            <person name="Obille A."/>
            <person name="Becker A."/>
            <person name="Abrahante J.E."/>
            <person name="Garbe J."/>
            <person name="Badalamenti J.P."/>
            <person name="Herman A."/>
            <person name="Mangelson H."/>
            <person name="Liachko I."/>
            <person name="Sullivan S."/>
            <person name="Sone E.D."/>
            <person name="Koren S."/>
            <person name="Silverstein K.A.T."/>
            <person name="Beckman K.B."/>
            <person name="Gohl D.M."/>
        </authorList>
    </citation>
    <scope>NUCLEOTIDE SEQUENCE</scope>
    <source>
        <strain evidence="1">Duluth1</strain>
        <tissue evidence="1">Whole animal</tissue>
    </source>
</reference>
<name>A0A9D4FND4_DREPO</name>
<feature type="non-terminal residue" evidence="1">
    <location>
        <position position="1"/>
    </location>
</feature>
<reference evidence="1" key="2">
    <citation type="submission" date="2020-11" db="EMBL/GenBank/DDBJ databases">
        <authorList>
            <person name="McCartney M.A."/>
            <person name="Auch B."/>
            <person name="Kono T."/>
            <person name="Mallez S."/>
            <person name="Becker A."/>
            <person name="Gohl D.M."/>
            <person name="Silverstein K.A.T."/>
            <person name="Koren S."/>
            <person name="Bechman K.B."/>
            <person name="Herman A."/>
            <person name="Abrahante J.E."/>
            <person name="Garbe J."/>
        </authorList>
    </citation>
    <scope>NUCLEOTIDE SEQUENCE</scope>
    <source>
        <strain evidence="1">Duluth1</strain>
        <tissue evidence="1">Whole animal</tissue>
    </source>
</reference>
<comment type="caution">
    <text evidence="1">The sequence shown here is derived from an EMBL/GenBank/DDBJ whole genome shotgun (WGS) entry which is preliminary data.</text>
</comment>
<dbReference type="Proteomes" id="UP000828390">
    <property type="component" value="Unassembled WGS sequence"/>
</dbReference>
<keyword evidence="2" id="KW-1185">Reference proteome</keyword>
<protein>
    <submittedName>
        <fullName evidence="1">Uncharacterized protein</fullName>
    </submittedName>
</protein>
<sequence length="183" mass="19513">MGPRMTTNVQYVRLSAIRFRESVAEGTLTGRIGPKSRLSLGTCSPRWVHACLKVQYGVSVPSLLGESVAEGTLTGPATKLGRLVRPDGSRMPKVQYGVSVPSLSVKSVAEGTLTGPEPMIAIISRMPSLSGESVAEGTLTGPSLKSRLSLGVGDPERRNLADCWPRWATHAKVQCGVSVPRFR</sequence>
<accession>A0A9D4FND4</accession>
<proteinExistence type="predicted"/>
<evidence type="ECO:0000313" key="2">
    <source>
        <dbReference type="Proteomes" id="UP000828390"/>
    </source>
</evidence>
<dbReference type="EMBL" id="JAIWYP010000007">
    <property type="protein sequence ID" value="KAH3802404.1"/>
    <property type="molecule type" value="Genomic_DNA"/>
</dbReference>
<gene>
    <name evidence="1" type="ORF">DPMN_156080</name>
</gene>